<dbReference type="SUPFAM" id="SSF47781">
    <property type="entry name" value="RuvA domain 2-like"/>
    <property type="match status" value="1"/>
</dbReference>
<evidence type="ECO:0000259" key="2">
    <source>
        <dbReference type="SMART" id="SM00278"/>
    </source>
</evidence>
<dbReference type="PANTHER" id="PTHR21180:SF32">
    <property type="entry name" value="ENDONUCLEASE_EXONUCLEASE_PHOSPHATASE FAMILY DOMAIN-CONTAINING PROTEIN 1"/>
    <property type="match status" value="1"/>
</dbReference>
<sequence>MLGELLERHRATAVLLLSGFILFGAGISLGFGLSQPSQGAGDIRYSGETLSPGEKLPSPVAEISFPININTADALKLEELPGIGPAKAEAIVAYRKQNGIFKAKEELQNVSGIGPQTFAKLKSLITVK</sequence>
<dbReference type="GO" id="GO:0015628">
    <property type="term" value="P:protein secretion by the type II secretion system"/>
    <property type="evidence" value="ECO:0007669"/>
    <property type="project" value="TreeGrafter"/>
</dbReference>
<keyword evidence="1" id="KW-0472">Membrane</keyword>
<dbReference type="GO" id="GO:0006281">
    <property type="term" value="P:DNA repair"/>
    <property type="evidence" value="ECO:0007669"/>
    <property type="project" value="InterPro"/>
</dbReference>
<feature type="domain" description="Helix-hairpin-helix DNA-binding motif class 1" evidence="2">
    <location>
        <begin position="105"/>
        <end position="124"/>
    </location>
</feature>
<dbReference type="NCBIfam" id="TIGR00426">
    <property type="entry name" value="competence protein ComEA helix-hairpin-helix repeat region"/>
    <property type="match status" value="1"/>
</dbReference>
<feature type="domain" description="Helix-hairpin-helix DNA-binding motif class 1" evidence="2">
    <location>
        <begin position="75"/>
        <end position="94"/>
    </location>
</feature>
<dbReference type="Gene3D" id="1.10.150.320">
    <property type="entry name" value="Photosystem II 12 kDa extrinsic protein"/>
    <property type="match status" value="1"/>
</dbReference>
<dbReference type="InterPro" id="IPR051675">
    <property type="entry name" value="Endo/Exo/Phosphatase_dom_1"/>
</dbReference>
<dbReference type="InterPro" id="IPR010994">
    <property type="entry name" value="RuvA_2-like"/>
</dbReference>
<comment type="caution">
    <text evidence="3">The sequence shown here is derived from an EMBL/GenBank/DDBJ whole genome shotgun (WGS) entry which is preliminary data.</text>
</comment>
<accession>A0A0G1X683</accession>
<protein>
    <submittedName>
        <fullName evidence="3">Competence protein ComEA helix-hairpin-helix repeat protein</fullName>
    </submittedName>
</protein>
<dbReference type="InterPro" id="IPR004509">
    <property type="entry name" value="Competence_ComEA_HhH"/>
</dbReference>
<dbReference type="EMBL" id="LCRB01000005">
    <property type="protein sequence ID" value="KKW26506.1"/>
    <property type="molecule type" value="Genomic_DNA"/>
</dbReference>
<name>A0A0G1X683_UNCK3</name>
<evidence type="ECO:0000256" key="1">
    <source>
        <dbReference type="SAM" id="Phobius"/>
    </source>
</evidence>
<feature type="transmembrane region" description="Helical" evidence="1">
    <location>
        <begin position="12"/>
        <end position="33"/>
    </location>
</feature>
<keyword evidence="1" id="KW-0812">Transmembrane</keyword>
<gene>
    <name evidence="3" type="ORF">VF00_C0005G0009</name>
</gene>
<dbReference type="GO" id="GO:0003677">
    <property type="term" value="F:DNA binding"/>
    <property type="evidence" value="ECO:0007669"/>
    <property type="project" value="InterPro"/>
</dbReference>
<dbReference type="InterPro" id="IPR003583">
    <property type="entry name" value="Hlx-hairpin-Hlx_DNA-bd_motif"/>
</dbReference>
<organism evidence="3 4">
    <name type="scientific">candidate division Kazan bacterium GW2011_GWB1_52_7</name>
    <dbReference type="NCBI Taxonomy" id="1620414"/>
    <lineage>
        <taxon>Bacteria</taxon>
        <taxon>Bacteria division Kazan-3B-28</taxon>
    </lineage>
</organism>
<dbReference type="PANTHER" id="PTHR21180">
    <property type="entry name" value="ENDONUCLEASE/EXONUCLEASE/PHOSPHATASE FAMILY DOMAIN-CONTAINING PROTEIN 1"/>
    <property type="match status" value="1"/>
</dbReference>
<dbReference type="Proteomes" id="UP000034913">
    <property type="component" value="Unassembled WGS sequence"/>
</dbReference>
<dbReference type="AlphaFoldDB" id="A0A0G1X683"/>
<reference evidence="3 4" key="1">
    <citation type="journal article" date="2015" name="Nature">
        <title>rRNA introns, odd ribosomes, and small enigmatic genomes across a large radiation of phyla.</title>
        <authorList>
            <person name="Brown C.T."/>
            <person name="Hug L.A."/>
            <person name="Thomas B.C."/>
            <person name="Sharon I."/>
            <person name="Castelle C.J."/>
            <person name="Singh A."/>
            <person name="Wilkins M.J."/>
            <person name="Williams K.H."/>
            <person name="Banfield J.F."/>
        </authorList>
    </citation>
    <scope>NUCLEOTIDE SEQUENCE [LARGE SCALE GENOMIC DNA]</scope>
</reference>
<evidence type="ECO:0000313" key="4">
    <source>
        <dbReference type="Proteomes" id="UP000034913"/>
    </source>
</evidence>
<dbReference type="GO" id="GO:0015627">
    <property type="term" value="C:type II protein secretion system complex"/>
    <property type="evidence" value="ECO:0007669"/>
    <property type="project" value="TreeGrafter"/>
</dbReference>
<dbReference type="Pfam" id="PF12836">
    <property type="entry name" value="HHH_3"/>
    <property type="match status" value="1"/>
</dbReference>
<proteinExistence type="predicted"/>
<dbReference type="SMART" id="SM00278">
    <property type="entry name" value="HhH1"/>
    <property type="match status" value="2"/>
</dbReference>
<keyword evidence="1" id="KW-1133">Transmembrane helix</keyword>
<evidence type="ECO:0000313" key="3">
    <source>
        <dbReference type="EMBL" id="KKW26506.1"/>
    </source>
</evidence>